<keyword evidence="3" id="KW-1133">Transmembrane helix</keyword>
<organism evidence="4 5">
    <name type="scientific">Cladobotryum mycophilum</name>
    <dbReference type="NCBI Taxonomy" id="491253"/>
    <lineage>
        <taxon>Eukaryota</taxon>
        <taxon>Fungi</taxon>
        <taxon>Dikarya</taxon>
        <taxon>Ascomycota</taxon>
        <taxon>Pezizomycotina</taxon>
        <taxon>Sordariomycetes</taxon>
        <taxon>Hypocreomycetidae</taxon>
        <taxon>Hypocreales</taxon>
        <taxon>Hypocreaceae</taxon>
        <taxon>Cladobotryum</taxon>
    </lineage>
</organism>
<sequence>MAYGTVFEFIPCPTMRDEILLLTPFWALYFIVCFCWNVLVEFFPAVYIAHFFCVIVVTDPSPLVQVSSWLSLLALPRPWQLENKDRQIDILLLLDIILVIWFFSALPVLVKSSWIVTRKVQRQLLRPLANRVARRLRGSLEFQLDFPDYMVKCYMPTPPDSQCDIVMAALILDHENRRMQRFEASRSASLMSDAVYAAVFRRRAKSPPVMRVSLSRRLEEQRQSRERKQELKAIIEQLKKKVYAEEPKISKGEGAVICAEEPKVFKGEGIASKVVKAQATAGLAQGSHLTTAAMEPLNASNESTVRVDPQVVDSKDEVSDLLVNPDAEVPIIGYEVPRRNTSDPEDISEDLLSNPPLEVEDSGKCAAGQLPTDVDDDTSGKTMEEPSHITERTQSVIDVHPQVAPTDLVLPSAPEHGTYSDAKPFVLATDDLLPRLLSPAPALDVEMDWTVEEPVADDTIPAPNDNVFDMREMLAALFDTDHDLASGCLYEDSEIEDGQSSIGEMSSDRDFAPQPRFDPAEVSDVLALVNDPFDVNPRPAEGDFIRALVDGMAAIGIYGLDTAQPDNDIAMDLVDPGFGSGVQLEGHGEESFEALRDQVDAVDLDSPTSDVAVDDIPSDDEEEEEASETSSGIDSSDLDEMEGALLGLAPARDRTVAPEAAFVPLSLDGDDTPLFAFPPELLGVSNNINRHNVTDLPLNRLFNLEAAPPHTFRTFEDAAGANVSIADIAVLNFQGAGATEEQAAEELTEAQELPTSSHDDDNDNDNENRVAVPVQERPKLIPRGRRSAPAGTAAAPDNLMAKLMRACSEVDEAAAKEAQVPAAAELAPQEAPAPEPPLFLSGPQGNNQTDENVPELSATPETTQERNVAPTTVGGLILPGGNVFMPRIPAAPPSTLKGTNQTQKIVPEALATSTTEKKADAAPLRMGGLILPGGNTITPTTPAPLPSTSPGTTQTQEKTLEPPATPANKKLANVAPIRMGGLILPGGNTIMPTAPISQPPATPTKKVPDVAPIIMGGLLLPGGNTIMPSTPAPAPFMPIAQRDKTPDAKAIRKQKEANIARDLRSVMAKKKKPVSLFHARKPQAASALIRSPAAAERDREFRTSQRLDIGESPKGIEIISPSTAQAIHRAATTDNDDDDLFGEGSNA</sequence>
<feature type="compositionally biased region" description="Basic and acidic residues" evidence="2">
    <location>
        <begin position="1095"/>
        <end position="1111"/>
    </location>
</feature>
<protein>
    <submittedName>
        <fullName evidence="4">Uncharacterized protein</fullName>
    </submittedName>
</protein>
<reference evidence="4 5" key="1">
    <citation type="submission" date="2024-01" db="EMBL/GenBank/DDBJ databases">
        <title>Complete genome of Cladobotryum mycophilum ATHUM6906.</title>
        <authorList>
            <person name="Christinaki A.C."/>
            <person name="Myridakis A.I."/>
            <person name="Kouvelis V.N."/>
        </authorList>
    </citation>
    <scope>NUCLEOTIDE SEQUENCE [LARGE SCALE GENOMIC DNA]</scope>
    <source>
        <strain evidence="4 5">ATHUM6906</strain>
    </source>
</reference>
<dbReference type="EMBL" id="JAVFKD010000012">
    <property type="protein sequence ID" value="KAK5992848.1"/>
    <property type="molecule type" value="Genomic_DNA"/>
</dbReference>
<evidence type="ECO:0000313" key="5">
    <source>
        <dbReference type="Proteomes" id="UP001338125"/>
    </source>
</evidence>
<accession>A0ABR0SKZ9</accession>
<feature type="compositionally biased region" description="Acidic residues" evidence="2">
    <location>
        <begin position="612"/>
        <end position="627"/>
    </location>
</feature>
<dbReference type="Proteomes" id="UP001338125">
    <property type="component" value="Unassembled WGS sequence"/>
</dbReference>
<gene>
    <name evidence="4" type="ORF">PT974_06270</name>
</gene>
<name>A0ABR0SKZ9_9HYPO</name>
<feature type="transmembrane region" description="Helical" evidence="3">
    <location>
        <begin position="90"/>
        <end position="110"/>
    </location>
</feature>
<keyword evidence="3" id="KW-0812">Transmembrane</keyword>
<proteinExistence type="predicted"/>
<feature type="region of interest" description="Disordered" evidence="2">
    <location>
        <begin position="1128"/>
        <end position="1147"/>
    </location>
</feature>
<feature type="region of interest" description="Disordered" evidence="2">
    <location>
        <begin position="603"/>
        <end position="639"/>
    </location>
</feature>
<evidence type="ECO:0000256" key="3">
    <source>
        <dbReference type="SAM" id="Phobius"/>
    </source>
</evidence>
<evidence type="ECO:0000313" key="4">
    <source>
        <dbReference type="EMBL" id="KAK5992848.1"/>
    </source>
</evidence>
<feature type="compositionally biased region" description="Basic and acidic residues" evidence="2">
    <location>
        <begin position="378"/>
        <end position="389"/>
    </location>
</feature>
<evidence type="ECO:0000256" key="2">
    <source>
        <dbReference type="SAM" id="MobiDB-lite"/>
    </source>
</evidence>
<feature type="region of interest" description="Disordered" evidence="2">
    <location>
        <begin position="819"/>
        <end position="867"/>
    </location>
</feature>
<feature type="region of interest" description="Disordered" evidence="2">
    <location>
        <begin position="740"/>
        <end position="794"/>
    </location>
</feature>
<keyword evidence="5" id="KW-1185">Reference proteome</keyword>
<feature type="transmembrane region" description="Helical" evidence="3">
    <location>
        <begin position="19"/>
        <end position="39"/>
    </location>
</feature>
<keyword evidence="1" id="KW-0175">Coiled coil</keyword>
<feature type="compositionally biased region" description="Low complexity" evidence="2">
    <location>
        <begin position="819"/>
        <end position="830"/>
    </location>
</feature>
<feature type="coiled-coil region" evidence="1">
    <location>
        <begin position="211"/>
        <end position="241"/>
    </location>
</feature>
<feature type="region of interest" description="Disordered" evidence="2">
    <location>
        <begin position="1089"/>
        <end position="1119"/>
    </location>
</feature>
<keyword evidence="3" id="KW-0472">Membrane</keyword>
<comment type="caution">
    <text evidence="4">The sequence shown here is derived from an EMBL/GenBank/DDBJ whole genome shotgun (WGS) entry which is preliminary data.</text>
</comment>
<evidence type="ECO:0000256" key="1">
    <source>
        <dbReference type="SAM" id="Coils"/>
    </source>
</evidence>
<feature type="region of interest" description="Disordered" evidence="2">
    <location>
        <begin position="939"/>
        <end position="967"/>
    </location>
</feature>
<feature type="region of interest" description="Disordered" evidence="2">
    <location>
        <begin position="337"/>
        <end position="389"/>
    </location>
</feature>